<reference evidence="2" key="1">
    <citation type="submission" date="2015-07" db="EMBL/GenBank/DDBJ databases">
        <title>MeaNS - Measles Nucleotide Surveillance Program.</title>
        <authorList>
            <person name="Tran T."/>
            <person name="Druce J."/>
        </authorList>
    </citation>
    <scope>NUCLEOTIDE SEQUENCE</scope>
    <source>
        <strain evidence="2">UCB-OBI-ISO-001</strain>
        <tissue evidence="2">Gonad</tissue>
    </source>
</reference>
<gene>
    <name evidence="2" type="ORF">OCBIM_22008053mg</name>
</gene>
<accession>A0A0L8FTX4</accession>
<protein>
    <submittedName>
        <fullName evidence="2">Uncharacterized protein</fullName>
    </submittedName>
</protein>
<name>A0A0L8FTX4_OCTBM</name>
<sequence length="121" mass="14144">MQSEKGRNNKHDTNNKNNNRDTNTNNTNINAGIYNSSNDHKRENNINIKIDKESNNEADRLIVKTPNIVNKYNENNLEDIIYKYSIFGKETRNAPKNKTCDCANRCPLSNFCREKKCYLWV</sequence>
<feature type="compositionally biased region" description="Low complexity" evidence="1">
    <location>
        <begin position="15"/>
        <end position="30"/>
    </location>
</feature>
<evidence type="ECO:0000313" key="2">
    <source>
        <dbReference type="EMBL" id="KOF68137.1"/>
    </source>
</evidence>
<organism evidence="2">
    <name type="scientific">Octopus bimaculoides</name>
    <name type="common">California two-spotted octopus</name>
    <dbReference type="NCBI Taxonomy" id="37653"/>
    <lineage>
        <taxon>Eukaryota</taxon>
        <taxon>Metazoa</taxon>
        <taxon>Spiralia</taxon>
        <taxon>Lophotrochozoa</taxon>
        <taxon>Mollusca</taxon>
        <taxon>Cephalopoda</taxon>
        <taxon>Coleoidea</taxon>
        <taxon>Octopodiformes</taxon>
        <taxon>Octopoda</taxon>
        <taxon>Incirrata</taxon>
        <taxon>Octopodidae</taxon>
        <taxon>Octopus</taxon>
    </lineage>
</organism>
<feature type="compositionally biased region" description="Basic and acidic residues" evidence="1">
    <location>
        <begin position="1"/>
        <end position="14"/>
    </location>
</feature>
<feature type="region of interest" description="Disordered" evidence="1">
    <location>
        <begin position="1"/>
        <end position="42"/>
    </location>
</feature>
<proteinExistence type="predicted"/>
<evidence type="ECO:0000256" key="1">
    <source>
        <dbReference type="SAM" id="MobiDB-lite"/>
    </source>
</evidence>
<dbReference type="EMBL" id="KQ426552">
    <property type="protein sequence ID" value="KOF68137.1"/>
    <property type="molecule type" value="Genomic_DNA"/>
</dbReference>
<dbReference type="AlphaFoldDB" id="A0A0L8FTX4"/>